<name>A0ABR4XJA6_9MICO</name>
<keyword evidence="2" id="KW-1185">Reference proteome</keyword>
<evidence type="ECO:0000313" key="1">
    <source>
        <dbReference type="EMBL" id="KGN36044.1"/>
    </source>
</evidence>
<gene>
    <name evidence="1" type="ORF">N798_01130</name>
</gene>
<evidence type="ECO:0000313" key="2">
    <source>
        <dbReference type="Proteomes" id="UP000029990"/>
    </source>
</evidence>
<proteinExistence type="predicted"/>
<protein>
    <submittedName>
        <fullName evidence="1">Uncharacterized protein</fullName>
    </submittedName>
</protein>
<accession>A0ABR4XJA6</accession>
<comment type="caution">
    <text evidence="1">The sequence shown here is derived from an EMBL/GenBank/DDBJ whole genome shotgun (WGS) entry which is preliminary data.</text>
</comment>
<reference evidence="1 2" key="1">
    <citation type="submission" date="2013-08" db="EMBL/GenBank/DDBJ databases">
        <title>The genome sequence of Knoellia flava.</title>
        <authorList>
            <person name="Zhu W."/>
            <person name="Wang G."/>
        </authorList>
    </citation>
    <scope>NUCLEOTIDE SEQUENCE [LARGE SCALE GENOMIC DNA]</scope>
    <source>
        <strain evidence="1 2">TL1</strain>
    </source>
</reference>
<organism evidence="1 2">
    <name type="scientific">Knoellia flava TL1</name>
    <dbReference type="NCBI Taxonomy" id="1385518"/>
    <lineage>
        <taxon>Bacteria</taxon>
        <taxon>Bacillati</taxon>
        <taxon>Actinomycetota</taxon>
        <taxon>Actinomycetes</taxon>
        <taxon>Micrococcales</taxon>
        <taxon>Intrasporangiaceae</taxon>
        <taxon>Knoellia</taxon>
    </lineage>
</organism>
<sequence length="44" mass="4457">MGEPLQIPGAIVGARSEVVAMTRAPVFGITLDCDAQVLAAFGIA</sequence>
<dbReference type="Proteomes" id="UP000029990">
    <property type="component" value="Unassembled WGS sequence"/>
</dbReference>
<dbReference type="EMBL" id="AVPI01000001">
    <property type="protein sequence ID" value="KGN36044.1"/>
    <property type="molecule type" value="Genomic_DNA"/>
</dbReference>